<dbReference type="STRING" id="1408163.A0A0F4YPF6"/>
<dbReference type="GeneID" id="25318597"/>
<evidence type="ECO:0000256" key="5">
    <source>
        <dbReference type="ARBA" id="ARBA00023180"/>
    </source>
</evidence>
<feature type="chain" id="PRO_5002481881" evidence="6">
    <location>
        <begin position="21"/>
        <end position="525"/>
    </location>
</feature>
<keyword evidence="3 6" id="KW-0732">Signal</keyword>
<comment type="caution">
    <text evidence="7">The sequence shown here is derived from an EMBL/GenBank/DDBJ whole genome shotgun (WGS) entry which is preliminary data.</text>
</comment>
<feature type="signal peptide" evidence="6">
    <location>
        <begin position="1"/>
        <end position="20"/>
    </location>
</feature>
<sequence>MPSLSSLVALTASLVSLAAAAAPRLPLPPRPPLPPRDPLHGPTNASATFQQLIDHNHPELGTFSQRYWWNDEFWKGPGSPVVLFTPGEEDASGYVGYLKNTTITGLIAQTIGGAVIVLEHRYWGQSSPYDSLTTKNLQYLTLKQSIADLTYFAKTVKLPFDRNGSSNADKAPWVLSGGSYSGALSAWTASTSPGTFWAYHASSAPVEAIYDYWQYFAPVQDGLPANCSKDLSRVVDYIDSVLQSGNATAKQQLKDLFGLGALEHDDDFASALENGPWLWQSNSFYDPYPPVYEFCDYVENAYASPPVAAGPDGVGLEKALSGYATWWNKVFFPGYCATYGYWSSNDSIACFDTYNQSSPMFTDLSVSNTINRQWNWFCATSLSSTGRRRAQKRAIHSVAPRDGGILAAPVPALLPGGRRLHVRQRQGQDGGRRECVDEGMVPDQHDAADLDERELDPWRSAGVSSKFRPGGPLQSTPQAPLQLIPEGVHCYDLILKNAEANAGVQRVVTNEVAQIKAWVNEYYRK</sequence>
<dbReference type="GO" id="GO:0008239">
    <property type="term" value="F:dipeptidyl-peptidase activity"/>
    <property type="evidence" value="ECO:0007669"/>
    <property type="project" value="TreeGrafter"/>
</dbReference>
<dbReference type="Pfam" id="PF05577">
    <property type="entry name" value="Peptidase_S28"/>
    <property type="match status" value="1"/>
</dbReference>
<accession>A0A0F4YPF6</accession>
<comment type="similarity">
    <text evidence="1">Belongs to the peptidase S28 family.</text>
</comment>
<evidence type="ECO:0000313" key="7">
    <source>
        <dbReference type="EMBL" id="KKA19721.1"/>
    </source>
</evidence>
<reference evidence="7 8" key="1">
    <citation type="submission" date="2015-04" db="EMBL/GenBank/DDBJ databases">
        <authorList>
            <person name="Heijne W.H."/>
            <person name="Fedorova N.D."/>
            <person name="Nierman W.C."/>
            <person name="Vollebregt A.W."/>
            <person name="Zhao Z."/>
            <person name="Wu L."/>
            <person name="Kumar M."/>
            <person name="Stam H."/>
            <person name="van den Berg M.A."/>
            <person name="Pel H.J."/>
        </authorList>
    </citation>
    <scope>NUCLEOTIDE SEQUENCE [LARGE SCALE GENOMIC DNA]</scope>
    <source>
        <strain evidence="7 8">CBS 393.64</strain>
    </source>
</reference>
<evidence type="ECO:0000256" key="1">
    <source>
        <dbReference type="ARBA" id="ARBA00011079"/>
    </source>
</evidence>
<gene>
    <name evidence="7" type="ORF">T310_6292</name>
</gene>
<keyword evidence="2" id="KW-0645">Protease</keyword>
<dbReference type="PANTHER" id="PTHR11010">
    <property type="entry name" value="PROTEASE S28 PRO-X CARBOXYPEPTIDASE-RELATED"/>
    <property type="match status" value="1"/>
</dbReference>
<dbReference type="EMBL" id="LASV01000325">
    <property type="protein sequence ID" value="KKA19721.1"/>
    <property type="molecule type" value="Genomic_DNA"/>
</dbReference>
<name>A0A0F4YPF6_RASE3</name>
<evidence type="ECO:0000256" key="3">
    <source>
        <dbReference type="ARBA" id="ARBA00022729"/>
    </source>
</evidence>
<evidence type="ECO:0000256" key="6">
    <source>
        <dbReference type="SAM" id="SignalP"/>
    </source>
</evidence>
<keyword evidence="5" id="KW-0325">Glycoprotein</keyword>
<dbReference type="GO" id="GO:0006508">
    <property type="term" value="P:proteolysis"/>
    <property type="evidence" value="ECO:0007669"/>
    <property type="project" value="UniProtKB-KW"/>
</dbReference>
<keyword evidence="8" id="KW-1185">Reference proteome</keyword>
<evidence type="ECO:0000256" key="4">
    <source>
        <dbReference type="ARBA" id="ARBA00022801"/>
    </source>
</evidence>
<dbReference type="PANTHER" id="PTHR11010:SF23">
    <property type="entry name" value="SERINE PEPTIDASE"/>
    <property type="match status" value="1"/>
</dbReference>
<evidence type="ECO:0000313" key="8">
    <source>
        <dbReference type="Proteomes" id="UP000053958"/>
    </source>
</evidence>
<proteinExistence type="inferred from homology"/>
<dbReference type="AlphaFoldDB" id="A0A0F4YPF6"/>
<dbReference type="InterPro" id="IPR008758">
    <property type="entry name" value="Peptidase_S28"/>
</dbReference>
<protein>
    <submittedName>
        <fullName evidence="7">Serine peptidase</fullName>
    </submittedName>
</protein>
<dbReference type="SUPFAM" id="SSF53474">
    <property type="entry name" value="alpha/beta-Hydrolases"/>
    <property type="match status" value="1"/>
</dbReference>
<dbReference type="Gene3D" id="3.40.50.1820">
    <property type="entry name" value="alpha/beta hydrolase"/>
    <property type="match status" value="2"/>
</dbReference>
<dbReference type="Proteomes" id="UP000053958">
    <property type="component" value="Unassembled WGS sequence"/>
</dbReference>
<dbReference type="RefSeq" id="XP_013326333.1">
    <property type="nucleotide sequence ID" value="XM_013470879.1"/>
</dbReference>
<dbReference type="InterPro" id="IPR029058">
    <property type="entry name" value="AB_hydrolase_fold"/>
</dbReference>
<dbReference type="FunFam" id="3.40.50.1820:FF:000165">
    <property type="entry name" value="Serine peptidase, putative"/>
    <property type="match status" value="1"/>
</dbReference>
<organism evidence="7 8">
    <name type="scientific">Rasamsonia emersonii (strain ATCC 16479 / CBS 393.64 / IMI 116815)</name>
    <dbReference type="NCBI Taxonomy" id="1408163"/>
    <lineage>
        <taxon>Eukaryota</taxon>
        <taxon>Fungi</taxon>
        <taxon>Dikarya</taxon>
        <taxon>Ascomycota</taxon>
        <taxon>Pezizomycotina</taxon>
        <taxon>Eurotiomycetes</taxon>
        <taxon>Eurotiomycetidae</taxon>
        <taxon>Eurotiales</taxon>
        <taxon>Trichocomaceae</taxon>
        <taxon>Rasamsonia</taxon>
    </lineage>
</organism>
<dbReference type="OrthoDB" id="1735038at2759"/>
<evidence type="ECO:0000256" key="2">
    <source>
        <dbReference type="ARBA" id="ARBA00022670"/>
    </source>
</evidence>
<keyword evidence="4" id="KW-0378">Hydrolase</keyword>
<dbReference type="GO" id="GO:0070008">
    <property type="term" value="F:serine-type exopeptidase activity"/>
    <property type="evidence" value="ECO:0007669"/>
    <property type="project" value="InterPro"/>
</dbReference>